<evidence type="ECO:0008006" key="4">
    <source>
        <dbReference type="Google" id="ProtNLM"/>
    </source>
</evidence>
<sequence>MTWTTVDNAMVDADLSARAQGLLLRWLRRPPGAELDDIGEMVKRSKRAGKVRLEGRDALYKASYELEAEGFLVREQERGTSGQYEWVVRIYSSPVPPDKRSNPEDRKRATRARAPKKPRSAPVPENPELANQESANQESADQELSYKDSLKNSSLSGHGRPSGDGPDHGEREAATPENTPVDAVVEAYVTASSRPVSARRKQALRKQAAVLLAAGADPGWVAARAAEMPARGWTDLEVHCERWRAPEVPSQATAGSAGHRRGGMSEAERTARLRAMGSGL</sequence>
<keyword evidence="3" id="KW-1185">Reference proteome</keyword>
<accession>A0ABS6U1E1</accession>
<dbReference type="RefSeq" id="WP_228874075.1">
    <property type="nucleotide sequence ID" value="NZ_JAHUVW010000007.1"/>
</dbReference>
<feature type="region of interest" description="Disordered" evidence="1">
    <location>
        <begin position="93"/>
        <end position="181"/>
    </location>
</feature>
<feature type="compositionally biased region" description="Polar residues" evidence="1">
    <location>
        <begin position="129"/>
        <end position="139"/>
    </location>
</feature>
<gene>
    <name evidence="2" type="ORF">STHAL_33490</name>
</gene>
<dbReference type="EMBL" id="JAHUVW010000007">
    <property type="protein sequence ID" value="MBV7674360.1"/>
    <property type="molecule type" value="Genomic_DNA"/>
</dbReference>
<organism evidence="2 3">
    <name type="scientific">Streptomyces halstedii</name>
    <dbReference type="NCBI Taxonomy" id="1944"/>
    <lineage>
        <taxon>Bacteria</taxon>
        <taxon>Bacillati</taxon>
        <taxon>Actinomycetota</taxon>
        <taxon>Actinomycetes</taxon>
        <taxon>Kitasatosporales</taxon>
        <taxon>Streptomycetaceae</taxon>
        <taxon>Streptomyces</taxon>
    </lineage>
</organism>
<proteinExistence type="predicted"/>
<evidence type="ECO:0000313" key="3">
    <source>
        <dbReference type="Proteomes" id="UP000735541"/>
    </source>
</evidence>
<reference evidence="2 3" key="1">
    <citation type="submission" date="2021-07" db="EMBL/GenBank/DDBJ databases">
        <title>Sequencing Streptomyces halstedii LGO-A4 genome an citrus endophytic actinomycete.</title>
        <authorList>
            <person name="Samborskyy M."/>
            <person name="Scott N."/>
            <person name="Deglau R."/>
            <person name="Dickens S."/>
            <person name="Oliveira L.G."/>
        </authorList>
    </citation>
    <scope>NUCLEOTIDE SEQUENCE [LARGE SCALE GENOMIC DNA]</scope>
    <source>
        <strain evidence="2 3">LGO-A4</strain>
    </source>
</reference>
<feature type="region of interest" description="Disordered" evidence="1">
    <location>
        <begin position="248"/>
        <end position="268"/>
    </location>
</feature>
<name>A0ABS6U1E1_STRHA</name>
<evidence type="ECO:0000313" key="2">
    <source>
        <dbReference type="EMBL" id="MBV7674360.1"/>
    </source>
</evidence>
<comment type="caution">
    <text evidence="2">The sequence shown here is derived from an EMBL/GenBank/DDBJ whole genome shotgun (WGS) entry which is preliminary data.</text>
</comment>
<feature type="compositionally biased region" description="Basic and acidic residues" evidence="1">
    <location>
        <begin position="165"/>
        <end position="174"/>
    </location>
</feature>
<dbReference type="Proteomes" id="UP000735541">
    <property type="component" value="Unassembled WGS sequence"/>
</dbReference>
<feature type="compositionally biased region" description="Basic and acidic residues" evidence="1">
    <location>
        <begin position="97"/>
        <end position="107"/>
    </location>
</feature>
<evidence type="ECO:0000256" key="1">
    <source>
        <dbReference type="SAM" id="MobiDB-lite"/>
    </source>
</evidence>
<protein>
    <recommendedName>
        <fullName evidence="4">Helix-turn-helix domain-containing protein</fullName>
    </recommendedName>
</protein>
<feature type="compositionally biased region" description="Basic residues" evidence="1">
    <location>
        <begin position="108"/>
        <end position="119"/>
    </location>
</feature>